<feature type="transmembrane region" description="Helical" evidence="1">
    <location>
        <begin position="341"/>
        <end position="362"/>
    </location>
</feature>
<dbReference type="PROSITE" id="PS51257">
    <property type="entry name" value="PROKAR_LIPOPROTEIN"/>
    <property type="match status" value="1"/>
</dbReference>
<dbReference type="RefSeq" id="WP_074930059.1">
    <property type="nucleotide sequence ID" value="NZ_CYIG01000001.1"/>
</dbReference>
<feature type="transmembrane region" description="Helical" evidence="1">
    <location>
        <begin position="439"/>
        <end position="457"/>
    </location>
</feature>
<organism evidence="2 3">
    <name type="scientific">Paenacidovorax caeni</name>
    <dbReference type="NCBI Taxonomy" id="343013"/>
    <lineage>
        <taxon>Bacteria</taxon>
        <taxon>Pseudomonadati</taxon>
        <taxon>Pseudomonadota</taxon>
        <taxon>Betaproteobacteria</taxon>
        <taxon>Burkholderiales</taxon>
        <taxon>Comamonadaceae</taxon>
        <taxon>Paenacidovorax</taxon>
    </lineage>
</organism>
<dbReference type="Proteomes" id="UP000183656">
    <property type="component" value="Unassembled WGS sequence"/>
</dbReference>
<keyword evidence="1" id="KW-0472">Membrane</keyword>
<evidence type="ECO:0000313" key="3">
    <source>
        <dbReference type="Proteomes" id="UP000183656"/>
    </source>
</evidence>
<name>A0A1I7FY70_9BURK</name>
<keyword evidence="1" id="KW-1133">Transmembrane helix</keyword>
<evidence type="ECO:0000313" key="2">
    <source>
        <dbReference type="EMBL" id="SFU41103.1"/>
    </source>
</evidence>
<dbReference type="STRING" id="343013.SAMN04489707_1003132"/>
<keyword evidence="1" id="KW-0812">Transmembrane</keyword>
<keyword evidence="3" id="KW-1185">Reference proteome</keyword>
<sequence>MRNPEGETATNAPNHRFWQSLGAGLLLLACLCVGLALWSSQRQAAIQGPWGLAVLPGNHVWLSVNDALWRLDAQGQRQQVVPAAQAGLAGSAGILAAHPEGHLVAWSRHSPVLHVLSATDARPLHTLTPAWPAALQRHGDNAIRFAFAPDGRVAIATGGGHAVALFGPQGQHLGTTPEDTYRFTNGLWWEDGHWWTTDTNRPALVRLDDAHLAPVQRIELLQQQGRWRFVEDAIAPYRPPGATATPAGTLVRLDGGMQAGHVVDVWPDGRQTPYPLPPGSSALEPRALARLNADLLVVDGASFRILRYGPDRQWLGEWGDDGVRATLQAQQAAIGWWRAGYYASLAGAVLWFVLGLACALRAQKIQAQAQLRAHRPDLAQRPCDTLGIAGQALPTPWQQARLLLRLNLPFLPWILLALLLPRALRDLLPLLLASQPGRIALAVLLPVLMLPILVWLLRDASRRSQTDPAFEPLVNLRALRLLARPGLFWPHSQAGEMPRETLVLGLRWVVLTNQRLLVFKANARDARLNLACPRGTIRKARAVALRHGPRWYHRVQGWLVPGAVYLRLVLADGRTVEGTASCAQTAHRIVALVRNVPAPAAPSGTQPTTPADRRRALRDALVSFVVPGVGQYLQRRRGTALVVFTIWGALLLPGAYVAWAAWWPAKDVSLPCACSWRSRC</sequence>
<proteinExistence type="predicted"/>
<dbReference type="EMBL" id="FPBX01000003">
    <property type="protein sequence ID" value="SFU41103.1"/>
    <property type="molecule type" value="Genomic_DNA"/>
</dbReference>
<dbReference type="OrthoDB" id="9152389at2"/>
<protein>
    <submittedName>
        <fullName evidence="2">Uncharacterized protein</fullName>
    </submittedName>
</protein>
<feature type="transmembrane region" description="Helical" evidence="1">
    <location>
        <begin position="21"/>
        <end position="39"/>
    </location>
</feature>
<feature type="transmembrane region" description="Helical" evidence="1">
    <location>
        <begin position="640"/>
        <end position="662"/>
    </location>
</feature>
<dbReference type="SUPFAM" id="SSF63829">
    <property type="entry name" value="Calcium-dependent phosphotriesterase"/>
    <property type="match status" value="1"/>
</dbReference>
<feature type="transmembrane region" description="Helical" evidence="1">
    <location>
        <begin position="402"/>
        <end position="419"/>
    </location>
</feature>
<reference evidence="2 3" key="1">
    <citation type="submission" date="2016-10" db="EMBL/GenBank/DDBJ databases">
        <authorList>
            <person name="de Groot N.N."/>
        </authorList>
    </citation>
    <scope>NUCLEOTIDE SEQUENCE [LARGE SCALE GENOMIC DNA]</scope>
    <source>
        <strain evidence="2 3">R-24608</strain>
    </source>
</reference>
<accession>A0A1I7FY70</accession>
<gene>
    <name evidence="2" type="ORF">SAMN04489707_1003132</name>
</gene>
<evidence type="ECO:0000256" key="1">
    <source>
        <dbReference type="SAM" id="Phobius"/>
    </source>
</evidence>
<dbReference type="AlphaFoldDB" id="A0A1I7FY70"/>